<evidence type="ECO:0000256" key="6">
    <source>
        <dbReference type="ARBA" id="ARBA00023125"/>
    </source>
</evidence>
<keyword evidence="3" id="KW-0227">DNA damage</keyword>
<organism evidence="9 10">
    <name type="scientific">Metapseudomonas furukawaii</name>
    <name type="common">Pseudomonas furukawaii</name>
    <dbReference type="NCBI Taxonomy" id="1149133"/>
    <lineage>
        <taxon>Bacteria</taxon>
        <taxon>Pseudomonadati</taxon>
        <taxon>Pseudomonadota</taxon>
        <taxon>Gammaproteobacteria</taxon>
        <taxon>Pseudomonadales</taxon>
        <taxon>Pseudomonadaceae</taxon>
        <taxon>Metapseudomonas</taxon>
    </lineage>
</organism>
<keyword evidence="4 8" id="KW-0378">Hydrolase</keyword>
<dbReference type="InterPro" id="IPR036590">
    <property type="entry name" value="SRAP-like"/>
</dbReference>
<dbReference type="InterPro" id="IPR003738">
    <property type="entry name" value="SRAP"/>
</dbReference>
<evidence type="ECO:0000256" key="8">
    <source>
        <dbReference type="RuleBase" id="RU364100"/>
    </source>
</evidence>
<dbReference type="PANTHER" id="PTHR13604">
    <property type="entry name" value="DC12-RELATED"/>
    <property type="match status" value="1"/>
</dbReference>
<dbReference type="RefSeq" id="WP_003453638.1">
    <property type="nucleotide sequence ID" value="NZ_AJMR01000183.1"/>
</dbReference>
<sequence>MCGRYVSPSQRAIEDYWHIGARESGGWVERFNVAPTTQVPILRLDRQGELELLSARWGLIPFWWKDAKPPAHAFFARSEEAQHKPMWRQGLRSQRCLMPLRGWYEWNASESVRNASGRLVHQPYYLHSPNDPVLAMAALWSTWTAPDGHPVTSCALLTRPAAPAISDINPRMPVLLHPGQFSLWLASDTKGEALQRAMEQAREDVVAHPVSTRVNDVRNEGEDLLEAVETG</sequence>
<keyword evidence="2 8" id="KW-0645">Protease</keyword>
<name>A0AAD1C3B3_METFU</name>
<evidence type="ECO:0000256" key="2">
    <source>
        <dbReference type="ARBA" id="ARBA00022670"/>
    </source>
</evidence>
<dbReference type="Pfam" id="PF02586">
    <property type="entry name" value="SRAP"/>
    <property type="match status" value="1"/>
</dbReference>
<evidence type="ECO:0000313" key="10">
    <source>
        <dbReference type="Proteomes" id="UP000218554"/>
    </source>
</evidence>
<dbReference type="SUPFAM" id="SSF143081">
    <property type="entry name" value="BB1717-like"/>
    <property type="match status" value="1"/>
</dbReference>
<dbReference type="GO" id="GO:0106300">
    <property type="term" value="P:protein-DNA covalent cross-linking repair"/>
    <property type="evidence" value="ECO:0007669"/>
    <property type="project" value="InterPro"/>
</dbReference>
<comment type="similarity">
    <text evidence="1 8">Belongs to the SOS response-associated peptidase family.</text>
</comment>
<evidence type="ECO:0000256" key="5">
    <source>
        <dbReference type="ARBA" id="ARBA00023124"/>
    </source>
</evidence>
<dbReference type="GO" id="GO:0008233">
    <property type="term" value="F:peptidase activity"/>
    <property type="evidence" value="ECO:0007669"/>
    <property type="project" value="UniProtKB-KW"/>
</dbReference>
<dbReference type="Gene3D" id="3.90.1680.10">
    <property type="entry name" value="SOS response associated peptidase-like"/>
    <property type="match status" value="1"/>
</dbReference>
<proteinExistence type="inferred from homology"/>
<keyword evidence="5" id="KW-0190">Covalent protein-DNA linkage</keyword>
<gene>
    <name evidence="9" type="ORF">KF707C_43400</name>
</gene>
<dbReference type="EMBL" id="AP014862">
    <property type="protein sequence ID" value="BAU76028.1"/>
    <property type="molecule type" value="Genomic_DNA"/>
</dbReference>
<protein>
    <recommendedName>
        <fullName evidence="8">Abasic site processing protein</fullName>
        <ecNumber evidence="8">3.4.-.-</ecNumber>
    </recommendedName>
</protein>
<reference evidence="10" key="1">
    <citation type="submission" date="2015-05" db="EMBL/GenBank/DDBJ databases">
        <title>Draft genome sequencing of a biphenyl-degrading bacterium, Pseudomonas balearica KF707 (=NBRC110670).</title>
        <authorList>
            <person name="Kimura N."/>
            <person name="Hirose J."/>
            <person name="Watanabe T."/>
            <person name="Suenaga H."/>
            <person name="Fujihara H."/>
            <person name="Noguchi M."/>
            <person name="Hashimoto M."/>
            <person name="Shimodaira J."/>
            <person name="Tsuchikane K."/>
            <person name="Hosoyama A."/>
            <person name="Yamazoe A."/>
            <person name="Fujita N."/>
            <person name="Furukawa K."/>
        </authorList>
    </citation>
    <scope>NUCLEOTIDE SEQUENCE [LARGE SCALE GENOMIC DNA]</scope>
    <source>
        <strain evidence="10">DSM 10086 / NBRC 110670 / KF707</strain>
    </source>
</reference>
<evidence type="ECO:0000256" key="3">
    <source>
        <dbReference type="ARBA" id="ARBA00022763"/>
    </source>
</evidence>
<dbReference type="AlphaFoldDB" id="A0AAD1C3B3"/>
<dbReference type="GO" id="GO:0016829">
    <property type="term" value="F:lyase activity"/>
    <property type="evidence" value="ECO:0007669"/>
    <property type="project" value="UniProtKB-KW"/>
</dbReference>
<dbReference type="Proteomes" id="UP000218554">
    <property type="component" value="Chromosome"/>
</dbReference>
<accession>A0AAD1C3B3</accession>
<keyword evidence="7" id="KW-0456">Lyase</keyword>
<evidence type="ECO:0000256" key="1">
    <source>
        <dbReference type="ARBA" id="ARBA00008136"/>
    </source>
</evidence>
<reference evidence="9 10" key="2">
    <citation type="journal article" date="2017" name="Int. J. Syst. Evol. Microbiol.">
        <title>Pseudomonas furukawaii sp. nov., a polychlorinated biphenyl-degrading bacterium isolated from biphenyl-contaminated soil in Japan.</title>
        <authorList>
            <person name="Kimura N."/>
            <person name="Watanabe T."/>
            <person name="Suenaga H."/>
            <person name="Fujihara H."/>
            <person name="Futagami T."/>
            <person name="Goto M."/>
            <person name="Hanada S."/>
            <person name="Hirose J."/>
        </authorList>
    </citation>
    <scope>NUCLEOTIDE SEQUENCE [LARGE SCALE GENOMIC DNA]</scope>
    <source>
        <strain evidence="10">DSM 10086 / NBRC 110670 / KF707</strain>
    </source>
</reference>
<keyword evidence="10" id="KW-1185">Reference proteome</keyword>
<dbReference type="PANTHER" id="PTHR13604:SF0">
    <property type="entry name" value="ABASIC SITE PROCESSING PROTEIN HMCES"/>
    <property type="match status" value="1"/>
</dbReference>
<keyword evidence="6" id="KW-0238">DNA-binding</keyword>
<evidence type="ECO:0000256" key="7">
    <source>
        <dbReference type="ARBA" id="ARBA00023239"/>
    </source>
</evidence>
<dbReference type="EC" id="3.4.-.-" evidence="8"/>
<dbReference type="KEGG" id="pfuw:KF707C_43400"/>
<dbReference type="GO" id="GO:0003697">
    <property type="term" value="F:single-stranded DNA binding"/>
    <property type="evidence" value="ECO:0007669"/>
    <property type="project" value="InterPro"/>
</dbReference>
<evidence type="ECO:0000313" key="9">
    <source>
        <dbReference type="EMBL" id="BAU76028.1"/>
    </source>
</evidence>
<dbReference type="GO" id="GO:0006508">
    <property type="term" value="P:proteolysis"/>
    <property type="evidence" value="ECO:0007669"/>
    <property type="project" value="UniProtKB-KW"/>
</dbReference>
<evidence type="ECO:0000256" key="4">
    <source>
        <dbReference type="ARBA" id="ARBA00022801"/>
    </source>
</evidence>